<organism evidence="1 2">
    <name type="scientific">Pelodictyon phaeoclathratiforme (strain DSM 5477 / BU-1)</name>
    <dbReference type="NCBI Taxonomy" id="324925"/>
    <lineage>
        <taxon>Bacteria</taxon>
        <taxon>Pseudomonadati</taxon>
        <taxon>Chlorobiota</taxon>
        <taxon>Chlorobiia</taxon>
        <taxon>Chlorobiales</taxon>
        <taxon>Chlorobiaceae</taxon>
        <taxon>Chlorobium/Pelodictyon group</taxon>
        <taxon>Pelodictyon</taxon>
    </lineage>
</organism>
<keyword evidence="2" id="KW-1185">Reference proteome</keyword>
<dbReference type="Proteomes" id="UP000002724">
    <property type="component" value="Chromosome"/>
</dbReference>
<protein>
    <submittedName>
        <fullName evidence="1">Uncharacterized protein</fullName>
    </submittedName>
</protein>
<name>B4SD65_PELPB</name>
<gene>
    <name evidence="1" type="ordered locus">Ppha_2118</name>
</gene>
<dbReference type="KEGG" id="pph:Ppha_2118"/>
<accession>B4SD65</accession>
<dbReference type="EMBL" id="CP001110">
    <property type="protein sequence ID" value="ACF44324.1"/>
    <property type="molecule type" value="Genomic_DNA"/>
</dbReference>
<dbReference type="AlphaFoldDB" id="B4SD65"/>
<evidence type="ECO:0000313" key="1">
    <source>
        <dbReference type="EMBL" id="ACF44324.1"/>
    </source>
</evidence>
<evidence type="ECO:0000313" key="2">
    <source>
        <dbReference type="Proteomes" id="UP000002724"/>
    </source>
</evidence>
<proteinExistence type="predicted"/>
<sequence length="96" mass="10836">MLCNGWQLFFPPGSKAFCKLQVPAFQSEACIQNAVKEHVELPGEEGGKRKMPLNALVSDNRQTERIAPCRDDARLKLFEKNLFLRSVIGQADFGRQ</sequence>
<reference evidence="1 2" key="1">
    <citation type="submission" date="2008-06" db="EMBL/GenBank/DDBJ databases">
        <title>Complete sequence of Pelodictyon phaeoclathratiforme BU-1.</title>
        <authorList>
            <consortium name="US DOE Joint Genome Institute"/>
            <person name="Lucas S."/>
            <person name="Copeland A."/>
            <person name="Lapidus A."/>
            <person name="Glavina del Rio T."/>
            <person name="Dalin E."/>
            <person name="Tice H."/>
            <person name="Bruce D."/>
            <person name="Goodwin L."/>
            <person name="Pitluck S."/>
            <person name="Schmutz J."/>
            <person name="Larimer F."/>
            <person name="Land M."/>
            <person name="Hauser L."/>
            <person name="Kyrpides N."/>
            <person name="Mikhailova N."/>
            <person name="Liu Z."/>
            <person name="Li T."/>
            <person name="Zhao F."/>
            <person name="Overmann J."/>
            <person name="Bryant D.A."/>
            <person name="Richardson P."/>
        </authorList>
    </citation>
    <scope>NUCLEOTIDE SEQUENCE [LARGE SCALE GENOMIC DNA]</scope>
    <source>
        <strain evidence="2">DSM 5477 / BU-1</strain>
    </source>
</reference>
<dbReference type="STRING" id="324925.Ppha_2118"/>
<dbReference type="HOGENOM" id="CLU_2357222_0_0_10"/>